<evidence type="ECO:0000313" key="3">
    <source>
        <dbReference type="EMBL" id="CAE0350621.1"/>
    </source>
</evidence>
<sequence>MIKLLSVCLLIILFVSTTYTKDTAGMSVKRYLQGDHHAPSPPPYLRSAAPSARPYFAPSHGQVKPEGHPGRRYQRMPAYAPPQMIIEPIPAPAPVKIPAPAPVKIPAPVVIPVEPTPPKWVDPSLSDPKWADEAKPIDFTPDPEIGKQDPPEKKWEEPPKPEPIPISKAPEPKEDNDFADSDGKEPIPAGAWGSGF</sequence>
<proteinExistence type="predicted"/>
<dbReference type="EMBL" id="HBII01022974">
    <property type="protein sequence ID" value="CAE0350621.1"/>
    <property type="molecule type" value="Transcribed_RNA"/>
</dbReference>
<name>A0A7S3JDD7_9SPIT</name>
<reference evidence="3" key="1">
    <citation type="submission" date="2021-01" db="EMBL/GenBank/DDBJ databases">
        <authorList>
            <person name="Corre E."/>
            <person name="Pelletier E."/>
            <person name="Niang G."/>
            <person name="Scheremetjew M."/>
            <person name="Finn R."/>
            <person name="Kale V."/>
            <person name="Holt S."/>
            <person name="Cochrane G."/>
            <person name="Meng A."/>
            <person name="Brown T."/>
            <person name="Cohen L."/>
        </authorList>
    </citation>
    <scope>NUCLEOTIDE SEQUENCE</scope>
    <source>
        <strain evidence="3">FSP1.4</strain>
    </source>
</reference>
<feature type="compositionally biased region" description="Basic and acidic residues" evidence="1">
    <location>
        <begin position="144"/>
        <end position="160"/>
    </location>
</feature>
<evidence type="ECO:0000256" key="1">
    <source>
        <dbReference type="SAM" id="MobiDB-lite"/>
    </source>
</evidence>
<feature type="compositionally biased region" description="Basic and acidic residues" evidence="1">
    <location>
        <begin position="170"/>
        <end position="185"/>
    </location>
</feature>
<feature type="chain" id="PRO_5030775140" evidence="2">
    <location>
        <begin position="21"/>
        <end position="196"/>
    </location>
</feature>
<feature type="signal peptide" evidence="2">
    <location>
        <begin position="1"/>
        <end position="20"/>
    </location>
</feature>
<organism evidence="3">
    <name type="scientific">Euplotes harpa</name>
    <dbReference type="NCBI Taxonomy" id="151035"/>
    <lineage>
        <taxon>Eukaryota</taxon>
        <taxon>Sar</taxon>
        <taxon>Alveolata</taxon>
        <taxon>Ciliophora</taxon>
        <taxon>Intramacronucleata</taxon>
        <taxon>Spirotrichea</taxon>
        <taxon>Hypotrichia</taxon>
        <taxon>Euplotida</taxon>
        <taxon>Euplotidae</taxon>
        <taxon>Euplotes</taxon>
    </lineage>
</organism>
<evidence type="ECO:0000256" key="2">
    <source>
        <dbReference type="SAM" id="SignalP"/>
    </source>
</evidence>
<accession>A0A7S3JDD7</accession>
<gene>
    <name evidence="3" type="ORF">EHAR0213_LOCUS9535</name>
</gene>
<dbReference type="AlphaFoldDB" id="A0A7S3JDD7"/>
<feature type="region of interest" description="Disordered" evidence="1">
    <location>
        <begin position="115"/>
        <end position="196"/>
    </location>
</feature>
<keyword evidence="2" id="KW-0732">Signal</keyword>
<protein>
    <submittedName>
        <fullName evidence="3">Uncharacterized protein</fullName>
    </submittedName>
</protein>